<dbReference type="InterPro" id="IPR000719">
    <property type="entry name" value="Prot_kinase_dom"/>
</dbReference>
<dbReference type="SUPFAM" id="SSF56112">
    <property type="entry name" value="Protein kinase-like (PK-like)"/>
    <property type="match status" value="1"/>
</dbReference>
<feature type="region of interest" description="Disordered" evidence="11">
    <location>
        <begin position="464"/>
        <end position="491"/>
    </location>
</feature>
<feature type="domain" description="Protein kinase" evidence="12">
    <location>
        <begin position="4"/>
        <end position="288"/>
    </location>
</feature>
<dbReference type="OrthoDB" id="548217at2759"/>
<keyword evidence="14" id="KW-1185">Reference proteome</keyword>
<dbReference type="GO" id="GO:0004674">
    <property type="term" value="F:protein serine/threonine kinase activity"/>
    <property type="evidence" value="ECO:0007669"/>
    <property type="project" value="UniProtKB-KW"/>
</dbReference>
<evidence type="ECO:0000259" key="12">
    <source>
        <dbReference type="PROSITE" id="PS50011"/>
    </source>
</evidence>
<evidence type="ECO:0000256" key="3">
    <source>
        <dbReference type="ARBA" id="ARBA00022679"/>
    </source>
</evidence>
<dbReference type="EMBL" id="CCKQ01018672">
    <property type="protein sequence ID" value="CDW90652.1"/>
    <property type="molecule type" value="Genomic_DNA"/>
</dbReference>
<keyword evidence="6" id="KW-0067">ATP-binding</keyword>
<dbReference type="Pfam" id="PF00069">
    <property type="entry name" value="Pkinase"/>
    <property type="match status" value="1"/>
</dbReference>
<gene>
    <name evidence="13" type="primary">Contig8659.g9236</name>
    <name evidence="13" type="ORF">STYLEM_19797</name>
</gene>
<evidence type="ECO:0000256" key="2">
    <source>
        <dbReference type="ARBA" id="ARBA00022527"/>
    </source>
</evidence>
<evidence type="ECO:0000256" key="4">
    <source>
        <dbReference type="ARBA" id="ARBA00022741"/>
    </source>
</evidence>
<dbReference type="GO" id="GO:0005634">
    <property type="term" value="C:nucleus"/>
    <property type="evidence" value="ECO:0007669"/>
    <property type="project" value="TreeGrafter"/>
</dbReference>
<keyword evidence="4" id="KW-0547">Nucleotide-binding</keyword>
<reference evidence="13 14" key="1">
    <citation type="submission" date="2014-06" db="EMBL/GenBank/DDBJ databases">
        <authorList>
            <person name="Swart Estienne"/>
        </authorList>
    </citation>
    <scope>NUCLEOTIDE SEQUENCE [LARGE SCALE GENOMIC DNA]</scope>
    <source>
        <strain evidence="13 14">130c</strain>
    </source>
</reference>
<evidence type="ECO:0000256" key="9">
    <source>
        <dbReference type="ARBA" id="ARBA00041902"/>
    </source>
</evidence>
<keyword evidence="2" id="KW-0723">Serine/threonine-protein kinase</keyword>
<comment type="similarity">
    <text evidence="1">Belongs to the protein kinase superfamily. CMGC Ser/Thr protein kinase family. CDC2/CDKX subfamily.</text>
</comment>
<evidence type="ECO:0000256" key="5">
    <source>
        <dbReference type="ARBA" id="ARBA00022777"/>
    </source>
</evidence>
<comment type="subunit">
    <text evidence="7">May form a complex composed of at least the catalytic subunit CRK2 and a cyclin.</text>
</comment>
<proteinExistence type="inferred from homology"/>
<feature type="compositionally biased region" description="Low complexity" evidence="11">
    <location>
        <begin position="566"/>
        <end position="580"/>
    </location>
</feature>
<evidence type="ECO:0000313" key="14">
    <source>
        <dbReference type="Proteomes" id="UP000039865"/>
    </source>
</evidence>
<dbReference type="InterPro" id="IPR050108">
    <property type="entry name" value="CDK"/>
</dbReference>
<dbReference type="Gene3D" id="1.10.510.10">
    <property type="entry name" value="Transferase(Phosphotransferase) domain 1"/>
    <property type="match status" value="1"/>
</dbReference>
<dbReference type="Proteomes" id="UP000039865">
    <property type="component" value="Unassembled WGS sequence"/>
</dbReference>
<dbReference type="SMART" id="SM00220">
    <property type="entry name" value="S_TKc"/>
    <property type="match status" value="1"/>
</dbReference>
<evidence type="ECO:0000256" key="8">
    <source>
        <dbReference type="ARBA" id="ARBA00039612"/>
    </source>
</evidence>
<evidence type="ECO:0000256" key="7">
    <source>
        <dbReference type="ARBA" id="ARBA00038543"/>
    </source>
</evidence>
<keyword evidence="5 13" id="KW-0418">Kinase</keyword>
<accession>A0A078BBK9</accession>
<sequence length="916" mass="104555">MNKYEILGIVGEGAYGVVYKAKNKETGEQGIKFRCLYQFYKVAIKKFKESADEDQIVKKTTLREVKMLRLFEYMDKNLLEVLEEQGGNGLEPFQVKKYIYQMLRSISYCHGMNIMHRDIKPENLLIKHETQELKVCDFGFARFINSAKENQGPSQLTDYVATRWYRSPELLLISDSLQYGKEVDIWAVGCIMGELTDGQPLFPGESEVDQLFVIQKVLGSLPQFLQEEFQKNPRFVGLKFPDVSKPETLERRYSSKMGEVELSLMKGLLEMDPNLRFSAEDAINHEYFDDIRQHEELEFLQKPLLLNNRALSPDFNSYGKTQNQLKNTYQQHQTTTMIYGGGIQKPINVTNKKQQYLNQINQMQGTNNNLSFADTHYNTQISNNNNNTAVFSNLSQQTNFGNFHNQNIQSLYNSGGQLQNDYSYNINLDGTPGKNSGSGNVYMYQQPTFIPNTTHLIIQNTQSNQMHNSNSQNNNQQTIPQQQQQMLSSVNSRVSLDRDDYIFENVTSPDQLLMYSQQQQQQHLSYLRSSSITSNQGFNNNNQRIMTQGGIQKYQGQSQSPPSIRQKYQQTQHQPQQNQQYQIPNSTYKATKIYQPINKQKKSNQYTMYQSNHMPQTQHRQRGYNYPLTNNQPSDTGAAPDNIFGSQFIINTSGNSQLSGYPMIYNQSSPHNGHIIYSSQERKRSQIKNLAPLGSHYNPSDMNLQGSQLQYFSPNDREPRSHSKKQIRVANNGQNQNQNSQIQAAFLKQNSASAFNENEYTYQIPSIPSQAKIVTGNVMTNSQILSIDSVNRQTSESFVPNTINFNHSPSNQGYGPKFKKLSDIMLQPPGSSGNNHMSVQQNFELNSINNMTFSNNNTTTNTNLTQSMAANNTANNTATNNNSNINNNKISSIVSNNNDFSPAQMINISKYTQSMR</sequence>
<evidence type="ECO:0000256" key="10">
    <source>
        <dbReference type="ARBA" id="ARBA00042858"/>
    </source>
</evidence>
<organism evidence="13 14">
    <name type="scientific">Stylonychia lemnae</name>
    <name type="common">Ciliate</name>
    <dbReference type="NCBI Taxonomy" id="5949"/>
    <lineage>
        <taxon>Eukaryota</taxon>
        <taxon>Sar</taxon>
        <taxon>Alveolata</taxon>
        <taxon>Ciliophora</taxon>
        <taxon>Intramacronucleata</taxon>
        <taxon>Spirotrichea</taxon>
        <taxon>Stichotrichia</taxon>
        <taxon>Sporadotrichida</taxon>
        <taxon>Oxytrichidae</taxon>
        <taxon>Stylonychinae</taxon>
        <taxon>Stylonychia</taxon>
    </lineage>
</organism>
<dbReference type="GO" id="GO:0005524">
    <property type="term" value="F:ATP binding"/>
    <property type="evidence" value="ECO:0007669"/>
    <property type="project" value="UniProtKB-KW"/>
</dbReference>
<evidence type="ECO:0000256" key="11">
    <source>
        <dbReference type="SAM" id="MobiDB-lite"/>
    </source>
</evidence>
<dbReference type="InterPro" id="IPR008271">
    <property type="entry name" value="Ser/Thr_kinase_AS"/>
</dbReference>
<feature type="compositionally biased region" description="Polar residues" evidence="11">
    <location>
        <begin position="551"/>
        <end position="563"/>
    </location>
</feature>
<dbReference type="PROSITE" id="PS00108">
    <property type="entry name" value="PROTEIN_KINASE_ST"/>
    <property type="match status" value="1"/>
</dbReference>
<dbReference type="FunFam" id="1.10.510.10:FF:000624">
    <property type="entry name" value="Mitogen-activated protein kinase"/>
    <property type="match status" value="1"/>
</dbReference>
<protein>
    <recommendedName>
        <fullName evidence="8">Cyclin-dependent kinase 2 homolog</fullName>
    </recommendedName>
    <alternativeName>
        <fullName evidence="9">Cell division control protein 2 homolog</fullName>
    </alternativeName>
    <alternativeName>
        <fullName evidence="10">cdc2-related kinase 2</fullName>
    </alternativeName>
</protein>
<dbReference type="OMA" id="LEANQCL"/>
<dbReference type="PROSITE" id="PS50011">
    <property type="entry name" value="PROTEIN_KINASE_DOM"/>
    <property type="match status" value="1"/>
</dbReference>
<dbReference type="InterPro" id="IPR011009">
    <property type="entry name" value="Kinase-like_dom_sf"/>
</dbReference>
<dbReference type="PANTHER" id="PTHR24056:SF111">
    <property type="entry name" value="CYCLIN-DEPENDENT KINASE-LIKE 5"/>
    <property type="match status" value="1"/>
</dbReference>
<name>A0A078BBK9_STYLE</name>
<evidence type="ECO:0000256" key="1">
    <source>
        <dbReference type="ARBA" id="ARBA00006485"/>
    </source>
</evidence>
<evidence type="ECO:0000313" key="13">
    <source>
        <dbReference type="EMBL" id="CDW90652.1"/>
    </source>
</evidence>
<evidence type="ECO:0000256" key="6">
    <source>
        <dbReference type="ARBA" id="ARBA00022840"/>
    </source>
</evidence>
<dbReference type="InParanoid" id="A0A078BBK9"/>
<dbReference type="Gene3D" id="3.30.200.20">
    <property type="entry name" value="Phosphorylase Kinase, domain 1"/>
    <property type="match status" value="1"/>
</dbReference>
<feature type="region of interest" description="Disordered" evidence="11">
    <location>
        <begin position="551"/>
        <end position="580"/>
    </location>
</feature>
<dbReference type="PANTHER" id="PTHR24056">
    <property type="entry name" value="CELL DIVISION PROTEIN KINASE"/>
    <property type="match status" value="1"/>
</dbReference>
<dbReference type="AlphaFoldDB" id="A0A078BBK9"/>
<keyword evidence="3" id="KW-0808">Transferase</keyword>